<comment type="similarity">
    <text evidence="2">Belongs to the UPF0324 family.</text>
</comment>
<feature type="transmembrane region" description="Helical" evidence="7">
    <location>
        <begin position="332"/>
        <end position="352"/>
    </location>
</feature>
<feature type="transmembrane region" description="Helical" evidence="7">
    <location>
        <begin position="304"/>
        <end position="326"/>
    </location>
</feature>
<evidence type="ECO:0000313" key="9">
    <source>
        <dbReference type="Proteomes" id="UP001499915"/>
    </source>
</evidence>
<dbReference type="Pfam" id="PF03601">
    <property type="entry name" value="Cons_hypoth698"/>
    <property type="match status" value="1"/>
</dbReference>
<feature type="transmembrane region" description="Helical" evidence="7">
    <location>
        <begin position="16"/>
        <end position="34"/>
    </location>
</feature>
<protein>
    <submittedName>
        <fullName evidence="8">YeiH family protein</fullName>
    </submittedName>
</protein>
<accession>A0ABP3TF01</accession>
<feature type="transmembrane region" description="Helical" evidence="7">
    <location>
        <begin position="162"/>
        <end position="184"/>
    </location>
</feature>
<comment type="subcellular location">
    <subcellularLocation>
        <location evidence="1">Cell membrane</location>
        <topology evidence="1">Multi-pass membrane protein</topology>
    </subcellularLocation>
</comment>
<feature type="transmembrane region" description="Helical" evidence="7">
    <location>
        <begin position="134"/>
        <end position="156"/>
    </location>
</feature>
<evidence type="ECO:0000256" key="1">
    <source>
        <dbReference type="ARBA" id="ARBA00004651"/>
    </source>
</evidence>
<feature type="transmembrane region" description="Helical" evidence="7">
    <location>
        <begin position="270"/>
        <end position="292"/>
    </location>
</feature>
<evidence type="ECO:0000256" key="6">
    <source>
        <dbReference type="ARBA" id="ARBA00023136"/>
    </source>
</evidence>
<comment type="caution">
    <text evidence="8">The sequence shown here is derived from an EMBL/GenBank/DDBJ whole genome shotgun (WGS) entry which is preliminary data.</text>
</comment>
<name>A0ABP3TF01_9GAMM</name>
<dbReference type="RefSeq" id="WP_343806615.1">
    <property type="nucleotide sequence ID" value="NZ_BAAAET010000003.1"/>
</dbReference>
<keyword evidence="6 7" id="KW-0472">Membrane</keyword>
<evidence type="ECO:0000256" key="2">
    <source>
        <dbReference type="ARBA" id="ARBA00007977"/>
    </source>
</evidence>
<dbReference type="InterPro" id="IPR004630">
    <property type="entry name" value="UPF0324_YeiH-like"/>
</dbReference>
<keyword evidence="9" id="KW-1185">Reference proteome</keyword>
<sequence length="353" mass="37452">MQLQSRLNPAFNTHRLLPGLLLTLGLSLSALLLVQLPLPGISTIGPLTLAMLLGIVAGHLGSDRVETLSTEGLQFSRHYLLRAGIILYGLRISFDDLQSAGFNALLIDLVIVVGILATAAWVGIRWLKLDARTAVLIGAGSAICGAAAVLASAPTIRVRQQAVPVAIATVVLFGSAAMLLYPWLFAQEWVQALFNHNGFHNGEIAFGRLVGATTHEVAQVTAVAATLPADAAHTAVVTKLMRVMLLVPVLLVLSQLFGRDDAASDEPSKLPIPWFALVFMLLPLVNSLELLPPQVLDLLHQLDQLCLAMAMAALGFATRISAIRAAGWKPMALGALLFILLLLGGTAMTLLLS</sequence>
<evidence type="ECO:0000256" key="4">
    <source>
        <dbReference type="ARBA" id="ARBA00022692"/>
    </source>
</evidence>
<gene>
    <name evidence="8" type="ORF">GCM10009104_26020</name>
</gene>
<dbReference type="InterPro" id="IPR018383">
    <property type="entry name" value="UPF0324_pro"/>
</dbReference>
<dbReference type="PANTHER" id="PTHR30106:SF2">
    <property type="entry name" value="UPF0324 INNER MEMBRANE PROTEIN YEIH"/>
    <property type="match status" value="1"/>
</dbReference>
<feature type="transmembrane region" description="Helical" evidence="7">
    <location>
        <begin position="240"/>
        <end position="258"/>
    </location>
</feature>
<dbReference type="PANTHER" id="PTHR30106">
    <property type="entry name" value="INNER MEMBRANE PROTEIN YEIH-RELATED"/>
    <property type="match status" value="1"/>
</dbReference>
<reference evidence="9" key="1">
    <citation type="journal article" date="2019" name="Int. J. Syst. Evol. Microbiol.">
        <title>The Global Catalogue of Microorganisms (GCM) 10K type strain sequencing project: providing services to taxonomists for standard genome sequencing and annotation.</title>
        <authorList>
            <consortium name="The Broad Institute Genomics Platform"/>
            <consortium name="The Broad Institute Genome Sequencing Center for Infectious Disease"/>
            <person name="Wu L."/>
            <person name="Ma J."/>
        </authorList>
    </citation>
    <scope>NUCLEOTIDE SEQUENCE [LARGE SCALE GENOMIC DNA]</scope>
    <source>
        <strain evidence="9">JCM 15134</strain>
    </source>
</reference>
<feature type="transmembrane region" description="Helical" evidence="7">
    <location>
        <begin position="100"/>
        <end position="122"/>
    </location>
</feature>
<evidence type="ECO:0000256" key="3">
    <source>
        <dbReference type="ARBA" id="ARBA00022475"/>
    </source>
</evidence>
<keyword evidence="4 7" id="KW-0812">Transmembrane</keyword>
<keyword evidence="5 7" id="KW-1133">Transmembrane helix</keyword>
<organism evidence="8 9">
    <name type="scientific">Marinobacterium maritimum</name>
    <dbReference type="NCBI Taxonomy" id="500162"/>
    <lineage>
        <taxon>Bacteria</taxon>
        <taxon>Pseudomonadati</taxon>
        <taxon>Pseudomonadota</taxon>
        <taxon>Gammaproteobacteria</taxon>
        <taxon>Oceanospirillales</taxon>
        <taxon>Oceanospirillaceae</taxon>
        <taxon>Marinobacterium</taxon>
    </lineage>
</organism>
<proteinExistence type="inferred from homology"/>
<dbReference type="NCBIfam" id="TIGR00698">
    <property type="entry name" value="YeiH family putative sulfate export transporter"/>
    <property type="match status" value="1"/>
</dbReference>
<evidence type="ECO:0000313" key="8">
    <source>
        <dbReference type="EMBL" id="GAA0696735.1"/>
    </source>
</evidence>
<evidence type="ECO:0000256" key="5">
    <source>
        <dbReference type="ARBA" id="ARBA00022989"/>
    </source>
</evidence>
<feature type="transmembrane region" description="Helical" evidence="7">
    <location>
        <begin position="40"/>
        <end position="58"/>
    </location>
</feature>
<dbReference type="Proteomes" id="UP001499915">
    <property type="component" value="Unassembled WGS sequence"/>
</dbReference>
<evidence type="ECO:0000256" key="7">
    <source>
        <dbReference type="SAM" id="Phobius"/>
    </source>
</evidence>
<keyword evidence="3" id="KW-1003">Cell membrane</keyword>
<dbReference type="EMBL" id="BAAAET010000003">
    <property type="protein sequence ID" value="GAA0696735.1"/>
    <property type="molecule type" value="Genomic_DNA"/>
</dbReference>